<feature type="transmembrane region" description="Helical" evidence="6">
    <location>
        <begin position="205"/>
        <end position="223"/>
    </location>
</feature>
<comment type="subcellular location">
    <subcellularLocation>
        <location evidence="1 6">Cell membrane</location>
        <topology evidence="1 6">Multi-pass membrane protein</topology>
    </subcellularLocation>
</comment>
<dbReference type="KEGG" id="fll:EI427_19075"/>
<dbReference type="AlphaFoldDB" id="A0A3S9P7W2"/>
<evidence type="ECO:0000313" key="9">
    <source>
        <dbReference type="Proteomes" id="UP000267268"/>
    </source>
</evidence>
<feature type="transmembrane region" description="Helical" evidence="6">
    <location>
        <begin position="21"/>
        <end position="41"/>
    </location>
</feature>
<dbReference type="InterPro" id="IPR032816">
    <property type="entry name" value="VTT_dom"/>
</dbReference>
<gene>
    <name evidence="8" type="ORF">EI427_19075</name>
</gene>
<dbReference type="OrthoDB" id="6194207at2"/>
<feature type="transmembrane region" description="Helical" evidence="6">
    <location>
        <begin position="53"/>
        <end position="77"/>
    </location>
</feature>
<keyword evidence="5 6" id="KW-0472">Membrane</keyword>
<evidence type="ECO:0000256" key="3">
    <source>
        <dbReference type="ARBA" id="ARBA00022692"/>
    </source>
</evidence>
<protein>
    <recommendedName>
        <fullName evidence="6">TVP38/TMEM64 family membrane protein</fullName>
    </recommendedName>
</protein>
<evidence type="ECO:0000259" key="7">
    <source>
        <dbReference type="Pfam" id="PF09335"/>
    </source>
</evidence>
<evidence type="ECO:0000256" key="1">
    <source>
        <dbReference type="ARBA" id="ARBA00004651"/>
    </source>
</evidence>
<keyword evidence="9" id="KW-1185">Reference proteome</keyword>
<reference evidence="8 9" key="1">
    <citation type="submission" date="2018-12" db="EMBL/GenBank/DDBJ databases">
        <title>Flammeovirga pectinis sp. nov., isolated from the gut of the Korean scallop, Patinopecten yessoensis.</title>
        <authorList>
            <person name="Bae J.-W."/>
            <person name="Jeong Y.-S."/>
            <person name="Kang W."/>
        </authorList>
    </citation>
    <scope>NUCLEOTIDE SEQUENCE [LARGE SCALE GENOMIC DNA]</scope>
    <source>
        <strain evidence="8 9">L12M1</strain>
    </source>
</reference>
<comment type="similarity">
    <text evidence="6">Belongs to the TVP38/TMEM64 family.</text>
</comment>
<evidence type="ECO:0000256" key="2">
    <source>
        <dbReference type="ARBA" id="ARBA00022475"/>
    </source>
</evidence>
<keyword evidence="2 6" id="KW-1003">Cell membrane</keyword>
<evidence type="ECO:0000313" key="8">
    <source>
        <dbReference type="EMBL" id="AZQ64243.1"/>
    </source>
</evidence>
<dbReference type="GO" id="GO:0005886">
    <property type="term" value="C:plasma membrane"/>
    <property type="evidence" value="ECO:0007669"/>
    <property type="project" value="UniProtKB-SubCell"/>
</dbReference>
<dbReference type="PANTHER" id="PTHR12677">
    <property type="entry name" value="GOLGI APPARATUS MEMBRANE PROTEIN TVP38-RELATED"/>
    <property type="match status" value="1"/>
</dbReference>
<name>A0A3S9P7W2_9BACT</name>
<feature type="transmembrane region" description="Helical" evidence="6">
    <location>
        <begin position="84"/>
        <end position="105"/>
    </location>
</feature>
<feature type="transmembrane region" description="Helical" evidence="6">
    <location>
        <begin position="137"/>
        <end position="159"/>
    </location>
</feature>
<accession>A0A3S9P7W2</accession>
<evidence type="ECO:0000256" key="4">
    <source>
        <dbReference type="ARBA" id="ARBA00022989"/>
    </source>
</evidence>
<sequence>MKFKDLKNIISQNSSSFSVGGGLSILPIITSSSIATIGFAYENTIQNFPLEYWIVFFICSSFTMAFALTPTTFMALFTGYFLGWNALIGMIPAYIIAAYLCYFVVKWIDQGKFSKSIEKYPIATVIIKTVHKSPLKIVAFTKLSPILPFALSNLLLAWAKTPIKEFLLGSLIGMLPRTIISIWVGKSIVDIQDLSNPNTNTYTQLIVGGLIVLSIVGLTQIFTKSINKEMEELKKSHQDD</sequence>
<dbReference type="InterPro" id="IPR015414">
    <property type="entry name" value="TMEM64"/>
</dbReference>
<evidence type="ECO:0000256" key="6">
    <source>
        <dbReference type="RuleBase" id="RU366058"/>
    </source>
</evidence>
<dbReference type="PANTHER" id="PTHR12677:SF59">
    <property type="entry name" value="GOLGI APPARATUS MEMBRANE PROTEIN TVP38-RELATED"/>
    <property type="match status" value="1"/>
</dbReference>
<dbReference type="EMBL" id="CP034562">
    <property type="protein sequence ID" value="AZQ64243.1"/>
    <property type="molecule type" value="Genomic_DNA"/>
</dbReference>
<proteinExistence type="inferred from homology"/>
<keyword evidence="3 6" id="KW-0812">Transmembrane</keyword>
<dbReference type="Pfam" id="PF09335">
    <property type="entry name" value="VTT_dom"/>
    <property type="match status" value="1"/>
</dbReference>
<feature type="domain" description="VTT" evidence="7">
    <location>
        <begin position="70"/>
        <end position="186"/>
    </location>
</feature>
<organism evidence="8 9">
    <name type="scientific">Flammeovirga pectinis</name>
    <dbReference type="NCBI Taxonomy" id="2494373"/>
    <lineage>
        <taxon>Bacteria</taxon>
        <taxon>Pseudomonadati</taxon>
        <taxon>Bacteroidota</taxon>
        <taxon>Cytophagia</taxon>
        <taxon>Cytophagales</taxon>
        <taxon>Flammeovirgaceae</taxon>
        <taxon>Flammeovirga</taxon>
    </lineage>
</organism>
<evidence type="ECO:0000256" key="5">
    <source>
        <dbReference type="ARBA" id="ARBA00023136"/>
    </source>
</evidence>
<keyword evidence="4 6" id="KW-1133">Transmembrane helix</keyword>
<dbReference type="Proteomes" id="UP000267268">
    <property type="component" value="Chromosome 1"/>
</dbReference>
<dbReference type="RefSeq" id="WP_126617736.1">
    <property type="nucleotide sequence ID" value="NZ_CP034562.1"/>
</dbReference>
<feature type="transmembrane region" description="Helical" evidence="6">
    <location>
        <begin position="166"/>
        <end position="185"/>
    </location>
</feature>